<dbReference type="Pfam" id="PF13668">
    <property type="entry name" value="Ferritin_2"/>
    <property type="match status" value="1"/>
</dbReference>
<dbReference type="InterPro" id="IPR009078">
    <property type="entry name" value="Ferritin-like_SF"/>
</dbReference>
<keyword evidence="4" id="KW-1185">Reference proteome</keyword>
<accession>A0A0N0NMI5</accession>
<dbReference type="Proteomes" id="UP000038010">
    <property type="component" value="Unassembled WGS sequence"/>
</dbReference>
<dbReference type="VEuPathDB" id="FungiDB:AB675_7794"/>
<dbReference type="STRING" id="1664694.A0A0N0NMI5"/>
<dbReference type="RefSeq" id="XP_018000464.1">
    <property type="nucleotide sequence ID" value="XM_018148188.1"/>
</dbReference>
<comment type="caution">
    <text evidence="3">The sequence shown here is derived from an EMBL/GenBank/DDBJ whole genome shotgun (WGS) entry which is preliminary data.</text>
</comment>
<dbReference type="AlphaFoldDB" id="A0A0N0NMI5"/>
<proteinExistence type="predicted"/>
<dbReference type="PANTHER" id="PTHR38705:SF1">
    <property type="entry name" value="PROTEIN RDS1"/>
    <property type="match status" value="1"/>
</dbReference>
<keyword evidence="2" id="KW-0732">Signal</keyword>
<sequence length="365" mass="37562">MKYSTGLLGALSAGLVASVPLESRQTGNIDVTVLQFALTLEHLENKFYSDALKKFSEGDFAAAGYGATYYEDLKYIASDESSHVALLSSALSAAGQTPVQPCTYSFPYTDVKSFISLSSIIEGVGTSAYLGGAPLITSKDYLTVAGSILVTEALHTSYQRAAVAEVPFASPYGTPLDPTSVYTLAAAFITSCPATNPPLPFTPLPGLTYNATQSCAVPKIRKRSITCRAPKPKPSGTEGGYPSGTATATPIPTPTGNSTMNPVTCEKFAGDSIVLTAAGNGTLPATTYATFVSGLNVASVQAASVVGQSVTVAIPAAAMGQTYVFLTSAAAAGKLDSTTIIAGPAIVEVAPPPPVYDVNVKREIE</sequence>
<feature type="region of interest" description="Disordered" evidence="1">
    <location>
        <begin position="227"/>
        <end position="259"/>
    </location>
</feature>
<evidence type="ECO:0000313" key="4">
    <source>
        <dbReference type="Proteomes" id="UP000038010"/>
    </source>
</evidence>
<name>A0A0N0NMI5_9EURO</name>
<dbReference type="PANTHER" id="PTHR38705">
    <property type="entry name" value="PROTEIN RDS1"/>
    <property type="match status" value="1"/>
</dbReference>
<evidence type="ECO:0000313" key="3">
    <source>
        <dbReference type="EMBL" id="KPI40501.1"/>
    </source>
</evidence>
<evidence type="ECO:0000256" key="2">
    <source>
        <dbReference type="SAM" id="SignalP"/>
    </source>
</evidence>
<organism evidence="3 4">
    <name type="scientific">Cyphellophora attinorum</name>
    <dbReference type="NCBI Taxonomy" id="1664694"/>
    <lineage>
        <taxon>Eukaryota</taxon>
        <taxon>Fungi</taxon>
        <taxon>Dikarya</taxon>
        <taxon>Ascomycota</taxon>
        <taxon>Pezizomycotina</taxon>
        <taxon>Eurotiomycetes</taxon>
        <taxon>Chaetothyriomycetidae</taxon>
        <taxon>Chaetothyriales</taxon>
        <taxon>Cyphellophoraceae</taxon>
        <taxon>Cyphellophora</taxon>
    </lineage>
</organism>
<feature type="chain" id="PRO_5005856854" evidence="2">
    <location>
        <begin position="19"/>
        <end position="365"/>
    </location>
</feature>
<gene>
    <name evidence="3" type="ORF">AB675_7794</name>
</gene>
<feature type="signal peptide" evidence="2">
    <location>
        <begin position="1"/>
        <end position="18"/>
    </location>
</feature>
<protein>
    <submittedName>
        <fullName evidence="3">Protein rds1</fullName>
    </submittedName>
</protein>
<dbReference type="SUPFAM" id="SSF47240">
    <property type="entry name" value="Ferritin-like"/>
    <property type="match status" value="1"/>
</dbReference>
<dbReference type="EMBL" id="LFJN01000012">
    <property type="protein sequence ID" value="KPI40501.1"/>
    <property type="molecule type" value="Genomic_DNA"/>
</dbReference>
<dbReference type="OrthoDB" id="1001765at2759"/>
<evidence type="ECO:0000256" key="1">
    <source>
        <dbReference type="SAM" id="MobiDB-lite"/>
    </source>
</evidence>
<dbReference type="GeneID" id="28740068"/>
<dbReference type="InterPro" id="IPR039254">
    <property type="entry name" value="Rds1"/>
</dbReference>
<reference evidence="3 4" key="1">
    <citation type="submission" date="2015-06" db="EMBL/GenBank/DDBJ databases">
        <title>Draft genome of the ant-associated black yeast Phialophora attae CBS 131958.</title>
        <authorList>
            <person name="Moreno L.F."/>
            <person name="Stielow B.J."/>
            <person name="de Hoog S."/>
            <person name="Vicente V.A."/>
            <person name="Weiss V.A."/>
            <person name="de Vries M."/>
            <person name="Cruz L.M."/>
            <person name="Souza E.M."/>
        </authorList>
    </citation>
    <scope>NUCLEOTIDE SEQUENCE [LARGE SCALE GENOMIC DNA]</scope>
    <source>
        <strain evidence="3 4">CBS 131958</strain>
    </source>
</reference>